<reference evidence="10" key="2">
    <citation type="submission" date="2021-09" db="EMBL/GenBank/DDBJ databases">
        <authorList>
            <person name="Gilroy R."/>
        </authorList>
    </citation>
    <scope>NUCLEOTIDE SEQUENCE</scope>
    <source>
        <strain evidence="10">ChiGjej2B2-19336</strain>
    </source>
</reference>
<dbReference type="HAMAP" id="MF_00500">
    <property type="entry name" value="Ribosomal_bS20"/>
    <property type="match status" value="1"/>
</dbReference>
<evidence type="ECO:0000256" key="8">
    <source>
        <dbReference type="HAMAP-Rule" id="MF_00500"/>
    </source>
</evidence>
<dbReference type="InterPro" id="IPR036510">
    <property type="entry name" value="Ribosomal_bS20_sf"/>
</dbReference>
<evidence type="ECO:0000256" key="4">
    <source>
        <dbReference type="ARBA" id="ARBA00022884"/>
    </source>
</evidence>
<sequence length="88" mass="9556">MANHASAIKRQKQSVKRNARNRAARTRIKNVVKAVRAAIQKNDKVAAEEALKTATSTVSKIAGKGVIHWKNAARKVSRLTKAVNALDA</sequence>
<dbReference type="NCBIfam" id="TIGR00029">
    <property type="entry name" value="S20"/>
    <property type="match status" value="1"/>
</dbReference>
<keyword evidence="3 8" id="KW-0699">rRNA-binding</keyword>
<evidence type="ECO:0000256" key="7">
    <source>
        <dbReference type="ARBA" id="ARBA00035136"/>
    </source>
</evidence>
<dbReference type="RefSeq" id="WP_077071318.1">
    <property type="nucleotide sequence ID" value="NZ_CALUWX010000038.1"/>
</dbReference>
<evidence type="ECO:0000313" key="11">
    <source>
        <dbReference type="Proteomes" id="UP000698963"/>
    </source>
</evidence>
<dbReference type="GO" id="GO:0005829">
    <property type="term" value="C:cytosol"/>
    <property type="evidence" value="ECO:0007669"/>
    <property type="project" value="TreeGrafter"/>
</dbReference>
<comment type="caution">
    <text evidence="10">The sequence shown here is derived from an EMBL/GenBank/DDBJ whole genome shotgun (WGS) entry which is preliminary data.</text>
</comment>
<gene>
    <name evidence="8 10" type="primary">rpsT</name>
    <name evidence="10" type="ORF">K8W16_03810</name>
</gene>
<accession>A0A921DR71</accession>
<evidence type="ECO:0000256" key="3">
    <source>
        <dbReference type="ARBA" id="ARBA00022730"/>
    </source>
</evidence>
<dbReference type="FunFam" id="1.20.58.110:FF:000001">
    <property type="entry name" value="30S ribosomal protein S20"/>
    <property type="match status" value="1"/>
</dbReference>
<comment type="similarity">
    <text evidence="2 8">Belongs to the bacterial ribosomal protein bS20 family.</text>
</comment>
<feature type="region of interest" description="Disordered" evidence="9">
    <location>
        <begin position="1"/>
        <end position="24"/>
    </location>
</feature>
<dbReference type="GO" id="GO:0006412">
    <property type="term" value="P:translation"/>
    <property type="evidence" value="ECO:0007669"/>
    <property type="project" value="UniProtKB-UniRule"/>
</dbReference>
<proteinExistence type="inferred from homology"/>
<keyword evidence="5 8" id="KW-0689">Ribosomal protein</keyword>
<reference evidence="10" key="1">
    <citation type="journal article" date="2021" name="PeerJ">
        <title>Extensive microbial diversity within the chicken gut microbiome revealed by metagenomics and culture.</title>
        <authorList>
            <person name="Gilroy R."/>
            <person name="Ravi A."/>
            <person name="Getino M."/>
            <person name="Pursley I."/>
            <person name="Horton D.L."/>
            <person name="Alikhan N.F."/>
            <person name="Baker D."/>
            <person name="Gharbi K."/>
            <person name="Hall N."/>
            <person name="Watson M."/>
            <person name="Adriaenssens E.M."/>
            <person name="Foster-Nyarko E."/>
            <person name="Jarju S."/>
            <person name="Secka A."/>
            <person name="Antonio M."/>
            <person name="Oren A."/>
            <person name="Chaudhuri R.R."/>
            <person name="La Ragione R."/>
            <person name="Hildebrand F."/>
            <person name="Pallen M.J."/>
        </authorList>
    </citation>
    <scope>NUCLEOTIDE SEQUENCE</scope>
    <source>
        <strain evidence="10">ChiGjej2B2-19336</strain>
    </source>
</reference>
<evidence type="ECO:0000256" key="9">
    <source>
        <dbReference type="SAM" id="MobiDB-lite"/>
    </source>
</evidence>
<dbReference type="AlphaFoldDB" id="A0A921DR71"/>
<dbReference type="GO" id="GO:0070181">
    <property type="term" value="F:small ribosomal subunit rRNA binding"/>
    <property type="evidence" value="ECO:0007669"/>
    <property type="project" value="TreeGrafter"/>
</dbReference>
<dbReference type="Gene3D" id="1.20.58.110">
    <property type="entry name" value="Ribosomal protein S20"/>
    <property type="match status" value="1"/>
</dbReference>
<dbReference type="Pfam" id="PF01649">
    <property type="entry name" value="Ribosomal_S20p"/>
    <property type="match status" value="1"/>
</dbReference>
<dbReference type="PANTHER" id="PTHR33398:SF1">
    <property type="entry name" value="SMALL RIBOSOMAL SUBUNIT PROTEIN BS20C"/>
    <property type="match status" value="1"/>
</dbReference>
<dbReference type="InterPro" id="IPR002583">
    <property type="entry name" value="Ribosomal_bS20"/>
</dbReference>
<evidence type="ECO:0000313" key="10">
    <source>
        <dbReference type="EMBL" id="HJD96756.1"/>
    </source>
</evidence>
<dbReference type="EMBL" id="DYZA01000070">
    <property type="protein sequence ID" value="HJD96756.1"/>
    <property type="molecule type" value="Genomic_DNA"/>
</dbReference>
<evidence type="ECO:0000256" key="1">
    <source>
        <dbReference type="ARBA" id="ARBA00003134"/>
    </source>
</evidence>
<dbReference type="Proteomes" id="UP000698963">
    <property type="component" value="Unassembled WGS sequence"/>
</dbReference>
<evidence type="ECO:0000256" key="5">
    <source>
        <dbReference type="ARBA" id="ARBA00022980"/>
    </source>
</evidence>
<dbReference type="SUPFAM" id="SSF46992">
    <property type="entry name" value="Ribosomal protein S20"/>
    <property type="match status" value="1"/>
</dbReference>
<evidence type="ECO:0000256" key="6">
    <source>
        <dbReference type="ARBA" id="ARBA00023274"/>
    </source>
</evidence>
<dbReference type="GO" id="GO:0003735">
    <property type="term" value="F:structural constituent of ribosome"/>
    <property type="evidence" value="ECO:0007669"/>
    <property type="project" value="InterPro"/>
</dbReference>
<protein>
    <recommendedName>
        <fullName evidence="7 8">Small ribosomal subunit protein bS20</fullName>
    </recommendedName>
</protein>
<dbReference type="GO" id="GO:0015935">
    <property type="term" value="C:small ribosomal subunit"/>
    <property type="evidence" value="ECO:0007669"/>
    <property type="project" value="TreeGrafter"/>
</dbReference>
<dbReference type="OrthoDB" id="9807974at2"/>
<comment type="function">
    <text evidence="1 8">Binds directly to 16S ribosomal RNA.</text>
</comment>
<name>A0A921DR71_9BACT</name>
<evidence type="ECO:0000256" key="2">
    <source>
        <dbReference type="ARBA" id="ARBA00007634"/>
    </source>
</evidence>
<dbReference type="PANTHER" id="PTHR33398">
    <property type="entry name" value="30S RIBOSOMAL PROTEIN S20"/>
    <property type="match status" value="1"/>
</dbReference>
<feature type="compositionally biased region" description="Basic residues" evidence="9">
    <location>
        <begin position="7"/>
        <end position="24"/>
    </location>
</feature>
<keyword evidence="4 8" id="KW-0694">RNA-binding</keyword>
<organism evidence="10 11">
    <name type="scientific">Mailhella massiliensis</name>
    <dbReference type="NCBI Taxonomy" id="1903261"/>
    <lineage>
        <taxon>Bacteria</taxon>
        <taxon>Pseudomonadati</taxon>
        <taxon>Thermodesulfobacteriota</taxon>
        <taxon>Desulfovibrionia</taxon>
        <taxon>Desulfovibrionales</taxon>
        <taxon>Desulfovibrionaceae</taxon>
        <taxon>Mailhella</taxon>
    </lineage>
</organism>
<keyword evidence="6 8" id="KW-0687">Ribonucleoprotein</keyword>